<reference evidence="2 3" key="1">
    <citation type="submission" date="2013-01" db="EMBL/GenBank/DDBJ databases">
        <authorList>
            <person name="Bench S."/>
        </authorList>
    </citation>
    <scope>NUCLEOTIDE SEQUENCE [LARGE SCALE GENOMIC DNA]</scope>
    <source>
        <strain evidence="2 3">WH 8502</strain>
    </source>
</reference>
<evidence type="ECO:0000313" key="2">
    <source>
        <dbReference type="EMBL" id="CCQ52652.1"/>
    </source>
</evidence>
<dbReference type="Proteomes" id="UP000018348">
    <property type="component" value="Unassembled WGS sequence"/>
</dbReference>
<dbReference type="EMBL" id="CAQK01000691">
    <property type="protein sequence ID" value="CCQ52652.1"/>
    <property type="molecule type" value="Genomic_DNA"/>
</dbReference>
<accession>T2III8</accession>
<evidence type="ECO:0000259" key="1">
    <source>
        <dbReference type="Pfam" id="PF13476"/>
    </source>
</evidence>
<protein>
    <recommendedName>
        <fullName evidence="1">Rad50/SbcC-type AAA domain-containing protein</fullName>
    </recommendedName>
</protein>
<dbReference type="AlphaFoldDB" id="T2III8"/>
<dbReference type="GO" id="GO:0016887">
    <property type="term" value="F:ATP hydrolysis activity"/>
    <property type="evidence" value="ECO:0007669"/>
    <property type="project" value="InterPro"/>
</dbReference>
<proteinExistence type="predicted"/>
<comment type="caution">
    <text evidence="2">The sequence shown here is derived from an EMBL/GenBank/DDBJ whole genome shotgun (WGS) entry which is preliminary data.</text>
</comment>
<reference evidence="2 3" key="2">
    <citation type="submission" date="2013-09" db="EMBL/GenBank/DDBJ databases">
        <title>Whole genome comparison of six Crocosphaera watsonii strains with differing phenotypes.</title>
        <authorList>
            <person name="Bench S.R."/>
            <person name="Heller P."/>
            <person name="Frank I."/>
            <person name="Arciniega M."/>
            <person name="Shilova I.N."/>
            <person name="Zehr J.P."/>
        </authorList>
    </citation>
    <scope>NUCLEOTIDE SEQUENCE [LARGE SCALE GENOMIC DNA]</scope>
    <source>
        <strain evidence="2 3">WH 8502</strain>
    </source>
</reference>
<dbReference type="InterPro" id="IPR027417">
    <property type="entry name" value="P-loop_NTPase"/>
</dbReference>
<dbReference type="InterPro" id="IPR038729">
    <property type="entry name" value="Rad50/SbcC_AAA"/>
</dbReference>
<dbReference type="SUPFAM" id="SSF52540">
    <property type="entry name" value="P-loop containing nucleoside triphosphate hydrolases"/>
    <property type="match status" value="1"/>
</dbReference>
<dbReference type="Gene3D" id="3.40.50.300">
    <property type="entry name" value="P-loop containing nucleotide triphosphate hydrolases"/>
    <property type="match status" value="1"/>
</dbReference>
<dbReference type="RefSeq" id="WP_021831509.1">
    <property type="nucleotide sequence ID" value="NZ_CAQK01000691.1"/>
</dbReference>
<dbReference type="GO" id="GO:0006302">
    <property type="term" value="P:double-strand break repair"/>
    <property type="evidence" value="ECO:0007669"/>
    <property type="project" value="InterPro"/>
</dbReference>
<organism evidence="2 3">
    <name type="scientific">Crocosphaera watsonii WH 8502</name>
    <dbReference type="NCBI Taxonomy" id="423474"/>
    <lineage>
        <taxon>Bacteria</taxon>
        <taxon>Bacillati</taxon>
        <taxon>Cyanobacteriota</taxon>
        <taxon>Cyanophyceae</taxon>
        <taxon>Oscillatoriophycideae</taxon>
        <taxon>Chroococcales</taxon>
        <taxon>Aphanothecaceae</taxon>
        <taxon>Crocosphaera</taxon>
    </lineage>
</organism>
<sequence>MKLLKVSVPNFRNLKNVELTFEPSLKPAVFPIGSENGGGKSTLLQLIFVLLTCSLDDNKNIYLSNFLISVIDNFQDTDEIAQFELNYQGEIINFTFTYLDENDSDNQKIIKFTKEILNFKKDLQDK</sequence>
<name>T2III8_CROWT</name>
<evidence type="ECO:0000313" key="3">
    <source>
        <dbReference type="Proteomes" id="UP000018348"/>
    </source>
</evidence>
<dbReference type="Pfam" id="PF13476">
    <property type="entry name" value="AAA_23"/>
    <property type="match status" value="1"/>
</dbReference>
<gene>
    <name evidence="2" type="ORF">CWATWH8502_3389</name>
</gene>
<feature type="domain" description="Rad50/SbcC-type AAA" evidence="1">
    <location>
        <begin position="5"/>
        <end position="124"/>
    </location>
</feature>